<dbReference type="AlphaFoldDB" id="A0A2G9XEY3"/>
<organism evidence="1 2">
    <name type="scientific">candidate division WWE3 bacterium CG23_combo_of_CG06-09_8_20_14_all_40_14</name>
    <dbReference type="NCBI Taxonomy" id="1975095"/>
    <lineage>
        <taxon>Bacteria</taxon>
        <taxon>Katanobacteria</taxon>
    </lineage>
</organism>
<evidence type="ECO:0008006" key="3">
    <source>
        <dbReference type="Google" id="ProtNLM"/>
    </source>
</evidence>
<dbReference type="EMBL" id="PCQY01000004">
    <property type="protein sequence ID" value="PIP04851.1"/>
    <property type="molecule type" value="Genomic_DNA"/>
</dbReference>
<protein>
    <recommendedName>
        <fullName evidence="3">Nucleotidyl transferase AbiEii/AbiGii toxin family protein</fullName>
    </recommendedName>
</protein>
<proteinExistence type="predicted"/>
<dbReference type="Proteomes" id="UP000231388">
    <property type="component" value="Unassembled WGS sequence"/>
</dbReference>
<reference evidence="1 2" key="1">
    <citation type="submission" date="2017-09" db="EMBL/GenBank/DDBJ databases">
        <title>Depth-based differentiation of microbial function through sediment-hosted aquifers and enrichment of novel symbionts in the deep terrestrial subsurface.</title>
        <authorList>
            <person name="Probst A.J."/>
            <person name="Ladd B."/>
            <person name="Jarett J.K."/>
            <person name="Geller-Mcgrath D.E."/>
            <person name="Sieber C.M."/>
            <person name="Emerson J.B."/>
            <person name="Anantharaman K."/>
            <person name="Thomas B.C."/>
            <person name="Malmstrom R."/>
            <person name="Stieglmeier M."/>
            <person name="Klingl A."/>
            <person name="Woyke T."/>
            <person name="Ryan C.M."/>
            <person name="Banfield J.F."/>
        </authorList>
    </citation>
    <scope>NUCLEOTIDE SEQUENCE [LARGE SCALE GENOMIC DNA]</scope>
    <source>
        <strain evidence="1">CG23_combo_of_CG06-09_8_20_14_all_40_14</strain>
    </source>
</reference>
<name>A0A2G9XEY3_UNCKA</name>
<accession>A0A2G9XEY3</accession>
<sequence>MILPSPKDALHRGQMYRVLTAIADSSFLSRSLIFKGGTCAAMQGCLDRFSVDLDFDLAPGISKDEVKKNLGGVFERLGLTVKSESIHAVQYVLKYTSFKGYRNTLNIDAVSHTLDYSVYTPIYLTDIDRYFICQTIETMFAHKLVALMDRYDKHKSLAGRDVYDIYYFFVNGYSYNNQVIAKRTGESVLQFFLKLKDFVEEKVGLKIIEEDINTLLPYSKFNAIRKTLKIEVLGILKDEIGRLQNENSEIFAGKT</sequence>
<comment type="caution">
    <text evidence="1">The sequence shown here is derived from an EMBL/GenBank/DDBJ whole genome shotgun (WGS) entry which is preliminary data.</text>
</comment>
<evidence type="ECO:0000313" key="2">
    <source>
        <dbReference type="Proteomes" id="UP000231388"/>
    </source>
</evidence>
<dbReference type="Pfam" id="PF08843">
    <property type="entry name" value="AbiEii"/>
    <property type="match status" value="1"/>
</dbReference>
<dbReference type="InterPro" id="IPR014942">
    <property type="entry name" value="AbiEii"/>
</dbReference>
<dbReference type="Gene3D" id="3.10.450.620">
    <property type="entry name" value="JHP933, nucleotidyltransferase-like core domain"/>
    <property type="match status" value="1"/>
</dbReference>
<evidence type="ECO:0000313" key="1">
    <source>
        <dbReference type="EMBL" id="PIP04851.1"/>
    </source>
</evidence>
<gene>
    <name evidence="1" type="ORF">COX53_00215</name>
</gene>